<dbReference type="InterPro" id="IPR012337">
    <property type="entry name" value="RNaseH-like_sf"/>
</dbReference>
<protein>
    <recommendedName>
        <fullName evidence="4">Integrase catalytic domain-containing protein</fullName>
    </recommendedName>
</protein>
<proteinExistence type="predicted"/>
<evidence type="ECO:0000313" key="3">
    <source>
        <dbReference type="Proteomes" id="UP000033140"/>
    </source>
</evidence>
<comment type="caution">
    <text evidence="2">The sequence shown here is derived from an EMBL/GenBank/DDBJ whole genome shotgun (WGS) entry which is preliminary data.</text>
</comment>
<sequence length="282" mass="32081">MPMKSKKKSTESGTSTKVSTEDKESEEVDEDEILRLVNFPKVILQEDEPDRDKATELGPNMIDLPPLTAREYEDLQGMGYVHACVGSKTLPSKHSLAKRVRSFGQAWCEVGPTKVADAATIASFLYEDIACRYGVPFCIHSDNGSHFTLSVYALLPSVKWTRRTANWYIETTVRKSIEEWDKNPLDKTTSWVPTLYTAVWAYRTVPYHTTKATPACLVHGIELRIPFTVDSHDAIKDVPTQKCHRAAIAERLAWIKEGIPKFRVEQILYVKDKKRKERHDTP</sequence>
<evidence type="ECO:0008006" key="4">
    <source>
        <dbReference type="Google" id="ProtNLM"/>
    </source>
</evidence>
<evidence type="ECO:0000256" key="1">
    <source>
        <dbReference type="SAM" id="MobiDB-lite"/>
    </source>
</evidence>
<organism evidence="2 3">
    <name type="scientific">Saitoella complicata (strain BCRC 22490 / CBS 7301 / JCM 7358 / NBRC 10748 / NRRL Y-17804)</name>
    <dbReference type="NCBI Taxonomy" id="698492"/>
    <lineage>
        <taxon>Eukaryota</taxon>
        <taxon>Fungi</taxon>
        <taxon>Dikarya</taxon>
        <taxon>Ascomycota</taxon>
        <taxon>Taphrinomycotina</taxon>
        <taxon>Taphrinomycotina incertae sedis</taxon>
        <taxon>Saitoella</taxon>
    </lineage>
</organism>
<reference evidence="2 3" key="3">
    <citation type="journal article" date="2015" name="Genome Announc.">
        <title>Draft Genome Sequence of the Archiascomycetous Yeast Saitoella complicata.</title>
        <authorList>
            <person name="Yamauchi K."/>
            <person name="Kondo S."/>
            <person name="Hamamoto M."/>
            <person name="Takahashi Y."/>
            <person name="Ogura Y."/>
            <person name="Hayashi T."/>
            <person name="Nishida H."/>
        </authorList>
    </citation>
    <scope>NUCLEOTIDE SEQUENCE [LARGE SCALE GENOMIC DNA]</scope>
    <source>
        <strain evidence="2 3">NRRL Y-17804</strain>
    </source>
</reference>
<feature type="region of interest" description="Disordered" evidence="1">
    <location>
        <begin position="1"/>
        <end position="31"/>
    </location>
</feature>
<dbReference type="InterPro" id="IPR036397">
    <property type="entry name" value="RNaseH_sf"/>
</dbReference>
<dbReference type="Proteomes" id="UP000033140">
    <property type="component" value="Unassembled WGS sequence"/>
</dbReference>
<dbReference type="Gene3D" id="3.30.420.10">
    <property type="entry name" value="Ribonuclease H-like superfamily/Ribonuclease H"/>
    <property type="match status" value="1"/>
</dbReference>
<dbReference type="EMBL" id="BACD03000039">
    <property type="protein sequence ID" value="GAO50941.1"/>
    <property type="molecule type" value="Genomic_DNA"/>
</dbReference>
<reference evidence="2 3" key="2">
    <citation type="journal article" date="2014" name="J. Gen. Appl. Microbiol.">
        <title>The early diverging ascomycetous budding yeast Saitoella complicata has three histone deacetylases belonging to the Clr6, Hos2, and Rpd3 lineages.</title>
        <authorList>
            <person name="Nishida H."/>
            <person name="Matsumoto T."/>
            <person name="Kondo S."/>
            <person name="Hamamoto M."/>
            <person name="Yoshikawa H."/>
        </authorList>
    </citation>
    <scope>NUCLEOTIDE SEQUENCE [LARGE SCALE GENOMIC DNA]</scope>
    <source>
        <strain evidence="2 3">NRRL Y-17804</strain>
    </source>
</reference>
<dbReference type="GO" id="GO:0003676">
    <property type="term" value="F:nucleic acid binding"/>
    <property type="evidence" value="ECO:0007669"/>
    <property type="project" value="InterPro"/>
</dbReference>
<reference evidence="2 3" key="1">
    <citation type="journal article" date="2011" name="J. Gen. Appl. Microbiol.">
        <title>Draft genome sequencing of the enigmatic yeast Saitoella complicata.</title>
        <authorList>
            <person name="Nishida H."/>
            <person name="Hamamoto M."/>
            <person name="Sugiyama J."/>
        </authorList>
    </citation>
    <scope>NUCLEOTIDE SEQUENCE [LARGE SCALE GENOMIC DNA]</scope>
    <source>
        <strain evidence="2 3">NRRL Y-17804</strain>
    </source>
</reference>
<dbReference type="STRING" id="698492.A0A0E9NMP5"/>
<accession>A0A0E9NMP5</accession>
<name>A0A0E9NMP5_SAICN</name>
<dbReference type="AlphaFoldDB" id="A0A0E9NMP5"/>
<gene>
    <name evidence="2" type="ORF">G7K_5060-t1</name>
</gene>
<keyword evidence="3" id="KW-1185">Reference proteome</keyword>
<evidence type="ECO:0000313" key="2">
    <source>
        <dbReference type="EMBL" id="GAO50941.1"/>
    </source>
</evidence>
<dbReference type="SUPFAM" id="SSF53098">
    <property type="entry name" value="Ribonuclease H-like"/>
    <property type="match status" value="1"/>
</dbReference>